<keyword evidence="2" id="KW-1185">Reference proteome</keyword>
<accession>A0A1Y2HA76</accession>
<gene>
    <name evidence="1" type="ORF">BCR44DRAFT_266087</name>
</gene>
<protein>
    <submittedName>
        <fullName evidence="1">Uncharacterized protein</fullName>
    </submittedName>
</protein>
<sequence length="112" mass="12923">MYLSQCRRRSCLKKALLHRRHCHQLMFLLAPLWPPFLGCVVGPIQKNRWVIQLSSCDPEGRSLQAVQVSMYGWVGVKLAAYRSWEKCTYLTVDEYLQCQLIGTRAVLGQSHT</sequence>
<name>A0A1Y2HA76_9FUNG</name>
<organism evidence="1 2">
    <name type="scientific">Catenaria anguillulae PL171</name>
    <dbReference type="NCBI Taxonomy" id="765915"/>
    <lineage>
        <taxon>Eukaryota</taxon>
        <taxon>Fungi</taxon>
        <taxon>Fungi incertae sedis</taxon>
        <taxon>Blastocladiomycota</taxon>
        <taxon>Blastocladiomycetes</taxon>
        <taxon>Blastocladiales</taxon>
        <taxon>Catenariaceae</taxon>
        <taxon>Catenaria</taxon>
    </lineage>
</organism>
<proteinExistence type="predicted"/>
<evidence type="ECO:0000313" key="1">
    <source>
        <dbReference type="EMBL" id="ORZ31395.1"/>
    </source>
</evidence>
<evidence type="ECO:0000313" key="2">
    <source>
        <dbReference type="Proteomes" id="UP000193411"/>
    </source>
</evidence>
<comment type="caution">
    <text evidence="1">The sequence shown here is derived from an EMBL/GenBank/DDBJ whole genome shotgun (WGS) entry which is preliminary data.</text>
</comment>
<reference evidence="1 2" key="1">
    <citation type="submission" date="2016-07" db="EMBL/GenBank/DDBJ databases">
        <title>Pervasive Adenine N6-methylation of Active Genes in Fungi.</title>
        <authorList>
            <consortium name="DOE Joint Genome Institute"/>
            <person name="Mondo S.J."/>
            <person name="Dannebaum R.O."/>
            <person name="Kuo R.C."/>
            <person name="Labutti K."/>
            <person name="Haridas S."/>
            <person name="Kuo A."/>
            <person name="Salamov A."/>
            <person name="Ahrendt S.R."/>
            <person name="Lipzen A."/>
            <person name="Sullivan W."/>
            <person name="Andreopoulos W.B."/>
            <person name="Clum A."/>
            <person name="Lindquist E."/>
            <person name="Daum C."/>
            <person name="Ramamoorthy G.K."/>
            <person name="Gryganskyi A."/>
            <person name="Culley D."/>
            <person name="Magnuson J.K."/>
            <person name="James T.Y."/>
            <person name="O'Malley M.A."/>
            <person name="Stajich J.E."/>
            <person name="Spatafora J.W."/>
            <person name="Visel A."/>
            <person name="Grigoriev I.V."/>
        </authorList>
    </citation>
    <scope>NUCLEOTIDE SEQUENCE [LARGE SCALE GENOMIC DNA]</scope>
    <source>
        <strain evidence="1 2">PL171</strain>
    </source>
</reference>
<dbReference type="AlphaFoldDB" id="A0A1Y2HA76"/>
<dbReference type="EMBL" id="MCFL01000060">
    <property type="protein sequence ID" value="ORZ31395.1"/>
    <property type="molecule type" value="Genomic_DNA"/>
</dbReference>
<dbReference type="Proteomes" id="UP000193411">
    <property type="component" value="Unassembled WGS sequence"/>
</dbReference>